<dbReference type="InterPro" id="IPR009009">
    <property type="entry name" value="RlpA-like_DPBB"/>
</dbReference>
<dbReference type="Gene3D" id="3.30.70.1070">
    <property type="entry name" value="Sporulation related repeat"/>
    <property type="match status" value="1"/>
</dbReference>
<keyword evidence="1 7" id="KW-0732">Signal</keyword>
<dbReference type="SUPFAM" id="SSF110997">
    <property type="entry name" value="Sporulation related repeat"/>
    <property type="match status" value="1"/>
</dbReference>
<evidence type="ECO:0000256" key="5">
    <source>
        <dbReference type="RuleBase" id="RU003495"/>
    </source>
</evidence>
<dbReference type="Pfam" id="PF05036">
    <property type="entry name" value="SPOR"/>
    <property type="match status" value="1"/>
</dbReference>
<evidence type="ECO:0000256" key="2">
    <source>
        <dbReference type="ARBA" id="ARBA00023239"/>
    </source>
</evidence>
<dbReference type="InterPro" id="IPR036908">
    <property type="entry name" value="RlpA-like_sf"/>
</dbReference>
<dbReference type="PANTHER" id="PTHR34183:SF1">
    <property type="entry name" value="ENDOLYTIC PEPTIDOGLYCAN TRANSGLYCOSYLASE RLPA"/>
    <property type="match status" value="1"/>
</dbReference>
<dbReference type="EMBL" id="JBHSAB010000001">
    <property type="protein sequence ID" value="MFC3907593.1"/>
    <property type="molecule type" value="Genomic_DNA"/>
</dbReference>
<feature type="signal peptide" evidence="7">
    <location>
        <begin position="1"/>
        <end position="19"/>
    </location>
</feature>
<feature type="domain" description="SPOR" evidence="8">
    <location>
        <begin position="191"/>
        <end position="267"/>
    </location>
</feature>
<name>A0ABV8CBC9_9GAMM</name>
<dbReference type="Pfam" id="PF03330">
    <property type="entry name" value="DPBB_1"/>
    <property type="match status" value="1"/>
</dbReference>
<keyword evidence="4" id="KW-0564">Palmitate</keyword>
<comment type="caution">
    <text evidence="9">The sequence shown here is derived from an EMBL/GenBank/DDBJ whole genome shotgun (WGS) entry which is preliminary data.</text>
</comment>
<dbReference type="CDD" id="cd22268">
    <property type="entry name" value="DPBB_RlpA-like"/>
    <property type="match status" value="1"/>
</dbReference>
<dbReference type="Gene3D" id="2.40.40.10">
    <property type="entry name" value="RlpA-like domain"/>
    <property type="match status" value="1"/>
</dbReference>
<evidence type="ECO:0000256" key="3">
    <source>
        <dbReference type="ARBA" id="ARBA00023316"/>
    </source>
</evidence>
<keyword evidence="4" id="KW-0449">Lipoprotein</keyword>
<evidence type="ECO:0000313" key="9">
    <source>
        <dbReference type="EMBL" id="MFC3907593.1"/>
    </source>
</evidence>
<protein>
    <recommendedName>
        <fullName evidence="4">Endolytic peptidoglycan transglycosylase RlpA</fullName>
        <ecNumber evidence="4">4.2.2.-</ecNumber>
    </recommendedName>
</protein>
<keyword evidence="2 4" id="KW-0456">Lyase</keyword>
<keyword evidence="4" id="KW-1003">Cell membrane</keyword>
<evidence type="ECO:0000256" key="1">
    <source>
        <dbReference type="ARBA" id="ARBA00022729"/>
    </source>
</evidence>
<keyword evidence="4" id="KW-0472">Membrane</keyword>
<dbReference type="InterPro" id="IPR034718">
    <property type="entry name" value="RlpA"/>
</dbReference>
<evidence type="ECO:0000259" key="8">
    <source>
        <dbReference type="PROSITE" id="PS51724"/>
    </source>
</evidence>
<dbReference type="InterPro" id="IPR036680">
    <property type="entry name" value="SPOR-like_sf"/>
</dbReference>
<dbReference type="PROSITE" id="PS51724">
    <property type="entry name" value="SPOR"/>
    <property type="match status" value="1"/>
</dbReference>
<keyword evidence="10" id="KW-1185">Reference proteome</keyword>
<dbReference type="InterPro" id="IPR007730">
    <property type="entry name" value="SPOR-like_dom"/>
</dbReference>
<gene>
    <name evidence="4" type="primary">rlpA</name>
    <name evidence="9" type="ORF">ACFORL_00685</name>
</gene>
<organism evidence="9 10">
    <name type="scientific">Legionella dresdenensis</name>
    <dbReference type="NCBI Taxonomy" id="450200"/>
    <lineage>
        <taxon>Bacteria</taxon>
        <taxon>Pseudomonadati</taxon>
        <taxon>Pseudomonadota</taxon>
        <taxon>Gammaproteobacteria</taxon>
        <taxon>Legionellales</taxon>
        <taxon>Legionellaceae</taxon>
        <taxon>Legionella</taxon>
    </lineage>
</organism>
<dbReference type="InterPro" id="IPR012997">
    <property type="entry name" value="RplA"/>
</dbReference>
<feature type="chain" id="PRO_5046791543" description="Endolytic peptidoglycan transglycosylase RlpA" evidence="7">
    <location>
        <begin position="20"/>
        <end position="267"/>
    </location>
</feature>
<comment type="similarity">
    <text evidence="4 5">Belongs to the RlpA family.</text>
</comment>
<dbReference type="SUPFAM" id="SSF50685">
    <property type="entry name" value="Barwin-like endoglucanases"/>
    <property type="match status" value="1"/>
</dbReference>
<dbReference type="HAMAP" id="MF_02071">
    <property type="entry name" value="RlpA"/>
    <property type="match status" value="1"/>
</dbReference>
<evidence type="ECO:0000256" key="6">
    <source>
        <dbReference type="SAM" id="MobiDB-lite"/>
    </source>
</evidence>
<dbReference type="Proteomes" id="UP001595758">
    <property type="component" value="Unassembled WGS sequence"/>
</dbReference>
<comment type="subcellular location">
    <subcellularLocation>
        <location evidence="4">Cell membrane</location>
        <topology evidence="4">Lipid-anchor</topology>
    </subcellularLocation>
</comment>
<dbReference type="PROSITE" id="PS51257">
    <property type="entry name" value="PROKAR_LIPOPROTEIN"/>
    <property type="match status" value="1"/>
</dbReference>
<evidence type="ECO:0000313" key="10">
    <source>
        <dbReference type="Proteomes" id="UP001595758"/>
    </source>
</evidence>
<comment type="function">
    <text evidence="4">Lytic transglycosylase with a strong preference for naked glycan strands that lack stem peptides.</text>
</comment>
<feature type="region of interest" description="Disordered" evidence="6">
    <location>
        <begin position="24"/>
        <end position="49"/>
    </location>
</feature>
<dbReference type="EC" id="4.2.2.-" evidence="4"/>
<evidence type="ECO:0000256" key="4">
    <source>
        <dbReference type="HAMAP-Rule" id="MF_02071"/>
    </source>
</evidence>
<sequence>MRWSFLLMTLLLVSGCHNAVVNEKSGRPAKSQSANKGQRRYAIEHDSAPKGPLPTVFQKVKPVDEPFSRYGNPESYAVDGKKYQVLRAVKGYKERGLASWYGTKFHSQRTSSGDDYDMYAMTAAHKTLPIPCYVRIKNLNNGREAVVKVNDRGPFHSDRIIDLSYAAATKLGILPQGTAPVEIEALSVNGKEHVAQYYIQAGAYSSKDLANLLQSKLSKMTTASVVIENHQQRYIVKVGPFGDRNATNRLKEVLASNGIQGAFTMLQ</sequence>
<keyword evidence="3 4" id="KW-0961">Cell wall biogenesis/degradation</keyword>
<reference evidence="10" key="1">
    <citation type="journal article" date="2019" name="Int. J. Syst. Evol. Microbiol.">
        <title>The Global Catalogue of Microorganisms (GCM) 10K type strain sequencing project: providing services to taxonomists for standard genome sequencing and annotation.</title>
        <authorList>
            <consortium name="The Broad Institute Genomics Platform"/>
            <consortium name="The Broad Institute Genome Sequencing Center for Infectious Disease"/>
            <person name="Wu L."/>
            <person name="Ma J."/>
        </authorList>
    </citation>
    <scope>NUCLEOTIDE SEQUENCE [LARGE SCALE GENOMIC DNA]</scope>
    <source>
        <strain evidence="10">CCUG 59858</strain>
    </source>
</reference>
<evidence type="ECO:0000256" key="7">
    <source>
        <dbReference type="SAM" id="SignalP"/>
    </source>
</evidence>
<dbReference type="PANTHER" id="PTHR34183">
    <property type="entry name" value="ENDOLYTIC PEPTIDOGLYCAN TRANSGLYCOSYLASE RLPA"/>
    <property type="match status" value="1"/>
</dbReference>
<dbReference type="RefSeq" id="WP_382340103.1">
    <property type="nucleotide sequence ID" value="NZ_JBHSAB010000001.1"/>
</dbReference>
<accession>A0ABV8CBC9</accession>
<dbReference type="NCBIfam" id="TIGR00413">
    <property type="entry name" value="rlpA"/>
    <property type="match status" value="1"/>
</dbReference>
<proteinExistence type="inferred from homology"/>